<reference evidence="3" key="1">
    <citation type="journal article" date="2021" name="Nat. Commun.">
        <title>Genetic determinants of endophytism in the Arabidopsis root mycobiome.</title>
        <authorList>
            <person name="Mesny F."/>
            <person name="Miyauchi S."/>
            <person name="Thiergart T."/>
            <person name="Pickel B."/>
            <person name="Atanasova L."/>
            <person name="Karlsson M."/>
            <person name="Huettel B."/>
            <person name="Barry K.W."/>
            <person name="Haridas S."/>
            <person name="Chen C."/>
            <person name="Bauer D."/>
            <person name="Andreopoulos W."/>
            <person name="Pangilinan J."/>
            <person name="LaButti K."/>
            <person name="Riley R."/>
            <person name="Lipzen A."/>
            <person name="Clum A."/>
            <person name="Drula E."/>
            <person name="Henrissat B."/>
            <person name="Kohler A."/>
            <person name="Grigoriev I.V."/>
            <person name="Martin F.M."/>
            <person name="Hacquard S."/>
        </authorList>
    </citation>
    <scope>NUCLEOTIDE SEQUENCE</scope>
    <source>
        <strain evidence="3">MPI-SDFR-AT-0068</strain>
    </source>
</reference>
<dbReference type="PANTHER" id="PTHR24148">
    <property type="entry name" value="ANKYRIN REPEAT DOMAIN-CONTAINING PROTEIN 39 HOMOLOG-RELATED"/>
    <property type="match status" value="1"/>
</dbReference>
<evidence type="ECO:0000313" key="4">
    <source>
        <dbReference type="Proteomes" id="UP000813427"/>
    </source>
</evidence>
<dbReference type="Pfam" id="PF26639">
    <property type="entry name" value="Het-6_barrel"/>
    <property type="match status" value="1"/>
</dbReference>
<dbReference type="EMBL" id="JAGPXF010000001">
    <property type="protein sequence ID" value="KAH7261557.1"/>
    <property type="molecule type" value="Genomic_DNA"/>
</dbReference>
<dbReference type="AlphaFoldDB" id="A0A8K0S854"/>
<dbReference type="InterPro" id="IPR010730">
    <property type="entry name" value="HET"/>
</dbReference>
<dbReference type="Pfam" id="PF06985">
    <property type="entry name" value="HET"/>
    <property type="match status" value="1"/>
</dbReference>
<evidence type="ECO:0000256" key="1">
    <source>
        <dbReference type="SAM" id="MobiDB-lite"/>
    </source>
</evidence>
<dbReference type="PANTHER" id="PTHR24148:SF64">
    <property type="entry name" value="HETEROKARYON INCOMPATIBILITY DOMAIN-CONTAINING PROTEIN"/>
    <property type="match status" value="1"/>
</dbReference>
<protein>
    <submittedName>
        <fullName evidence="3">Heterokaryon incompatibility protein-domain-containing protein</fullName>
    </submittedName>
</protein>
<dbReference type="InterPro" id="IPR052895">
    <property type="entry name" value="HetReg/Transcr_Mod"/>
</dbReference>
<feature type="domain" description="Heterokaryon incompatibility" evidence="2">
    <location>
        <begin position="43"/>
        <end position="236"/>
    </location>
</feature>
<dbReference type="OrthoDB" id="265717at2759"/>
<proteinExistence type="predicted"/>
<keyword evidence="4" id="KW-1185">Reference proteome</keyword>
<evidence type="ECO:0000259" key="2">
    <source>
        <dbReference type="Pfam" id="PF06985"/>
    </source>
</evidence>
<accession>A0A8K0S854</accession>
<gene>
    <name evidence="3" type="ORF">BKA59DRAFT_385623</name>
</gene>
<feature type="region of interest" description="Disordered" evidence="1">
    <location>
        <begin position="1"/>
        <end position="35"/>
    </location>
</feature>
<name>A0A8K0S854_9HYPO</name>
<comment type="caution">
    <text evidence="3">The sequence shown here is derived from an EMBL/GenBank/DDBJ whole genome shotgun (WGS) entry which is preliminary data.</text>
</comment>
<dbReference type="Proteomes" id="UP000813427">
    <property type="component" value="Unassembled WGS sequence"/>
</dbReference>
<organism evidence="3 4">
    <name type="scientific">Fusarium tricinctum</name>
    <dbReference type="NCBI Taxonomy" id="61284"/>
    <lineage>
        <taxon>Eukaryota</taxon>
        <taxon>Fungi</taxon>
        <taxon>Dikarya</taxon>
        <taxon>Ascomycota</taxon>
        <taxon>Pezizomycotina</taxon>
        <taxon>Sordariomycetes</taxon>
        <taxon>Hypocreomycetidae</taxon>
        <taxon>Hypocreales</taxon>
        <taxon>Nectriaceae</taxon>
        <taxon>Fusarium</taxon>
        <taxon>Fusarium tricinctum species complex</taxon>
    </lineage>
</organism>
<feature type="compositionally biased region" description="Basic and acidic residues" evidence="1">
    <location>
        <begin position="25"/>
        <end position="35"/>
    </location>
</feature>
<sequence>MAWPTDDSSSSSFRQKFKSSPKTVRPPERPHPDFHRKFDFGNYVALSYTWQPDAPKKRIYLQNGALLEPEVNSEFGFMDVGHNLDAALRQLRTIDLFKTGLPIWIDALCINQEADPEKGDTEKAEQLKAMSAIYKHAGNIVVWLGNGNETLYQAIDHIQDISKMYRTEWQEAFDEANLQYAHQHREATAMYLKLALEVWRTAAAQSKAAFWEDKENELVFEFFSLPYWRRLWVIQEMAMGTADMAFIIGNRVTEWRYIRDAAFLYSAISDIFVESLSYAIIPTPTASHEQRLKERKKQVLKIGATINHVAEIAQLEIQGHRKALRSIMAPSNGYLNKLNSGPTAGPMRGSVIWQALRLISQAGCFDPRDRVFGMLALPGLPDFGITWDSTKSTVEVYTEFAKNCIGRSYRNPLEVLCLVDGATFYLKDTKGHPQELPSWVPNLASERQTGIIEGTFRAGDKWTPYQIMGFEDLDSAPSIEFDARGNLQCHGFIIDVVDGLGPISSSDPDVRNPEFSPGMTQPSISSPWPIEDETPSTSLWRTFVAGTDNNGRRAPKEYSALLDAFVDGFNYSETEYDLSPYEFVIDNAELMINGFPLSSWLPRWNLIDNLISIAAVRTMAVRTKRRRLMLTEKGYLGLVPNSVLPGDVVIIIKGHGRPLIASTKPGFYVPQGTYIIKGEAYIDGMMSGEMMEDEHEKTWEDLTFI</sequence>
<feature type="compositionally biased region" description="Low complexity" evidence="1">
    <location>
        <begin position="8"/>
        <end position="20"/>
    </location>
</feature>
<evidence type="ECO:0000313" key="3">
    <source>
        <dbReference type="EMBL" id="KAH7261557.1"/>
    </source>
</evidence>